<feature type="transmembrane region" description="Helical" evidence="6">
    <location>
        <begin position="254"/>
        <end position="274"/>
    </location>
</feature>
<keyword evidence="5 6" id="KW-0472">Membrane</keyword>
<evidence type="ECO:0000256" key="1">
    <source>
        <dbReference type="ARBA" id="ARBA00004651"/>
    </source>
</evidence>
<keyword evidence="4 6" id="KW-1133">Transmembrane helix</keyword>
<protein>
    <submittedName>
        <fullName evidence="7">Putative sulfate exporter family transporter</fullName>
    </submittedName>
</protein>
<feature type="transmembrane region" description="Helical" evidence="6">
    <location>
        <begin position="34"/>
        <end position="57"/>
    </location>
</feature>
<sequence length="331" mass="33870">MSEVTTIRSLAPGLLILVAIAALSRLTVGPIPGVSPLIVAIGVGALVANTVGVPAWAAPGLEQHKLLLETGIVLLGARLTLGELLDTGPTVLLLAAAVVTLGVLYVELLAGHVFQLRRRTGSLLAAGVSICGVSAVLAVAGGIDVDEADVTYVVATILLFDAVTLAVFPPLAPVFGLTGKQFGVWAGLSLFSTGPVAAVGFAVSEAAGQWATVTKLVRNAFIGVLAIGYAGHYAASAADSMDARQVWGRFPKFLFGFLSVAVLVNLFGISAGTADLIDTVGDWLFTLAFVGLGFDIDLRSLRATGIKPVALVLVHLVTVSALTLAAVFILL</sequence>
<evidence type="ECO:0000256" key="4">
    <source>
        <dbReference type="ARBA" id="ARBA00022989"/>
    </source>
</evidence>
<dbReference type="PANTHER" id="PTHR30106:SF1">
    <property type="entry name" value="UPF0324 MEMBRANE PROTEIN FN0533"/>
    <property type="match status" value="1"/>
</dbReference>
<dbReference type="InterPro" id="IPR018383">
    <property type="entry name" value="UPF0324_pro"/>
</dbReference>
<feature type="transmembrane region" description="Helical" evidence="6">
    <location>
        <begin position="182"/>
        <end position="204"/>
    </location>
</feature>
<accession>A0A7D5KVH8</accession>
<dbReference type="KEGG" id="halg:HUG10_16070"/>
<feature type="transmembrane region" description="Helical" evidence="6">
    <location>
        <begin position="91"/>
        <end position="110"/>
    </location>
</feature>
<feature type="transmembrane region" description="Helical" evidence="6">
    <location>
        <begin position="216"/>
        <end position="234"/>
    </location>
</feature>
<feature type="transmembrane region" description="Helical" evidence="6">
    <location>
        <begin position="152"/>
        <end position="175"/>
    </location>
</feature>
<dbReference type="EMBL" id="CP058529">
    <property type="protein sequence ID" value="QLG28960.1"/>
    <property type="molecule type" value="Genomic_DNA"/>
</dbReference>
<dbReference type="PANTHER" id="PTHR30106">
    <property type="entry name" value="INNER MEMBRANE PROTEIN YEIH-RELATED"/>
    <property type="match status" value="1"/>
</dbReference>
<reference evidence="7 8" key="1">
    <citation type="submission" date="2020-07" db="EMBL/GenBank/DDBJ databases">
        <title>Gai3-2, isolated from salt lake.</title>
        <authorList>
            <person name="Cui H."/>
            <person name="Shi X."/>
        </authorList>
    </citation>
    <scope>NUCLEOTIDE SEQUENCE [LARGE SCALE GENOMIC DNA]</scope>
    <source>
        <strain evidence="7 8">Gai3-2</strain>
    </source>
</reference>
<feature type="transmembrane region" description="Helical" evidence="6">
    <location>
        <begin position="310"/>
        <end position="330"/>
    </location>
</feature>
<dbReference type="GO" id="GO:0005886">
    <property type="term" value="C:plasma membrane"/>
    <property type="evidence" value="ECO:0007669"/>
    <property type="project" value="UniProtKB-SubCell"/>
</dbReference>
<evidence type="ECO:0000256" key="6">
    <source>
        <dbReference type="SAM" id="Phobius"/>
    </source>
</evidence>
<evidence type="ECO:0000313" key="8">
    <source>
        <dbReference type="Proteomes" id="UP000509750"/>
    </source>
</evidence>
<comment type="subcellular location">
    <subcellularLocation>
        <location evidence="1">Cell membrane</location>
        <topology evidence="1">Multi-pass membrane protein</topology>
    </subcellularLocation>
</comment>
<proteinExistence type="predicted"/>
<feature type="transmembrane region" description="Helical" evidence="6">
    <location>
        <begin position="122"/>
        <end position="140"/>
    </location>
</feature>
<keyword evidence="8" id="KW-1185">Reference proteome</keyword>
<dbReference type="RefSeq" id="WP_179170534.1">
    <property type="nucleotide sequence ID" value="NZ_CP058529.1"/>
</dbReference>
<dbReference type="Pfam" id="PF03601">
    <property type="entry name" value="Cons_hypoth698"/>
    <property type="match status" value="1"/>
</dbReference>
<dbReference type="OrthoDB" id="26684at2157"/>
<evidence type="ECO:0000313" key="7">
    <source>
        <dbReference type="EMBL" id="QLG28960.1"/>
    </source>
</evidence>
<dbReference type="GeneID" id="56030381"/>
<dbReference type="AlphaFoldDB" id="A0A7D5KVH8"/>
<evidence type="ECO:0000256" key="2">
    <source>
        <dbReference type="ARBA" id="ARBA00022475"/>
    </source>
</evidence>
<evidence type="ECO:0000256" key="5">
    <source>
        <dbReference type="ARBA" id="ARBA00023136"/>
    </source>
</evidence>
<name>A0A7D5KVH8_9EURY</name>
<dbReference type="Proteomes" id="UP000509750">
    <property type="component" value="Chromosome"/>
</dbReference>
<keyword evidence="3 6" id="KW-0812">Transmembrane</keyword>
<keyword evidence="2" id="KW-1003">Cell membrane</keyword>
<feature type="transmembrane region" description="Helical" evidence="6">
    <location>
        <begin position="280"/>
        <end position="298"/>
    </location>
</feature>
<evidence type="ECO:0000256" key="3">
    <source>
        <dbReference type="ARBA" id="ARBA00022692"/>
    </source>
</evidence>
<gene>
    <name evidence="7" type="ORF">HUG10_16070</name>
</gene>
<organism evidence="7 8">
    <name type="scientific">Halorarum halophilum</name>
    <dbReference type="NCBI Taxonomy" id="2743090"/>
    <lineage>
        <taxon>Archaea</taxon>
        <taxon>Methanobacteriati</taxon>
        <taxon>Methanobacteriota</taxon>
        <taxon>Stenosarchaea group</taxon>
        <taxon>Halobacteria</taxon>
        <taxon>Halobacteriales</taxon>
        <taxon>Haloferacaceae</taxon>
        <taxon>Halorarum</taxon>
    </lineage>
</organism>